<dbReference type="EMBL" id="CP001968">
    <property type="protein sequence ID" value="ADD68860.1"/>
    <property type="molecule type" value="Genomic_DNA"/>
</dbReference>
<dbReference type="PROSITE" id="PS50995">
    <property type="entry name" value="HTH_MARR_2"/>
    <property type="match status" value="1"/>
</dbReference>
<dbReference type="HOGENOM" id="CLU_083287_15_1_0"/>
<reference evidence="2 3" key="1">
    <citation type="journal article" date="2010" name="Stand. Genomic Sci.">
        <title>Complete genome sequence of Denitrovibrio acetiphilus type strain (N2460).</title>
        <authorList>
            <person name="Kiss H."/>
            <person name="Lang E."/>
            <person name="Lapidus A."/>
            <person name="Copeland A."/>
            <person name="Nolan M."/>
            <person name="Glavina Del Rio T."/>
            <person name="Chen F."/>
            <person name="Lucas S."/>
            <person name="Tice H."/>
            <person name="Cheng J.F."/>
            <person name="Han C."/>
            <person name="Goodwin L."/>
            <person name="Pitluck S."/>
            <person name="Liolios K."/>
            <person name="Pati A."/>
            <person name="Ivanova N."/>
            <person name="Mavromatis K."/>
            <person name="Chen A."/>
            <person name="Palaniappan K."/>
            <person name="Land M."/>
            <person name="Hauser L."/>
            <person name="Chang Y.J."/>
            <person name="Jeffries C.D."/>
            <person name="Detter J.C."/>
            <person name="Brettin T."/>
            <person name="Spring S."/>
            <person name="Rohde M."/>
            <person name="Goker M."/>
            <person name="Woyke T."/>
            <person name="Bristow J."/>
            <person name="Eisen J.A."/>
            <person name="Markowitz V."/>
            <person name="Hugenholtz P."/>
            <person name="Kyrpides N.C."/>
            <person name="Klenk H.P."/>
        </authorList>
    </citation>
    <scope>NUCLEOTIDE SEQUENCE [LARGE SCALE GENOMIC DNA]</scope>
    <source>
        <strain evidence="3">DSM 12809 / NBRC 114555 / N2460</strain>
    </source>
</reference>
<dbReference type="InterPro" id="IPR052526">
    <property type="entry name" value="HTH-type_Bedaq_tolerance"/>
</dbReference>
<dbReference type="InterPro" id="IPR000835">
    <property type="entry name" value="HTH_MarR-typ"/>
</dbReference>
<dbReference type="InterPro" id="IPR036388">
    <property type="entry name" value="WH-like_DNA-bd_sf"/>
</dbReference>
<dbReference type="AlphaFoldDB" id="D4H269"/>
<evidence type="ECO:0000259" key="1">
    <source>
        <dbReference type="PROSITE" id="PS50995"/>
    </source>
</evidence>
<evidence type="ECO:0000313" key="2">
    <source>
        <dbReference type="EMBL" id="ADD68860.1"/>
    </source>
</evidence>
<dbReference type="KEGG" id="dap:Dacet_2097"/>
<dbReference type="PANTHER" id="PTHR39515:SF2">
    <property type="entry name" value="HTH-TYPE TRANSCRIPTIONAL REGULATOR RV0880"/>
    <property type="match status" value="1"/>
</dbReference>
<protein>
    <submittedName>
        <fullName evidence="2">Transcriptional regulator, MarR family</fullName>
    </submittedName>
</protein>
<dbReference type="GO" id="GO:0003700">
    <property type="term" value="F:DNA-binding transcription factor activity"/>
    <property type="evidence" value="ECO:0007669"/>
    <property type="project" value="InterPro"/>
</dbReference>
<dbReference type="Gene3D" id="1.10.10.10">
    <property type="entry name" value="Winged helix-like DNA-binding domain superfamily/Winged helix DNA-binding domain"/>
    <property type="match status" value="1"/>
</dbReference>
<dbReference type="SMART" id="SM00347">
    <property type="entry name" value="HTH_MARR"/>
    <property type="match status" value="1"/>
</dbReference>
<feature type="domain" description="HTH marR-type" evidence="1">
    <location>
        <begin position="12"/>
        <end position="145"/>
    </location>
</feature>
<dbReference type="PaxDb" id="522772-Dacet_2097"/>
<organism evidence="2 3">
    <name type="scientific">Denitrovibrio acetiphilus (strain DSM 12809 / NBRC 114555 / N2460)</name>
    <dbReference type="NCBI Taxonomy" id="522772"/>
    <lineage>
        <taxon>Bacteria</taxon>
        <taxon>Pseudomonadati</taxon>
        <taxon>Deferribacterota</taxon>
        <taxon>Deferribacteres</taxon>
        <taxon>Deferribacterales</taxon>
        <taxon>Geovibrionaceae</taxon>
        <taxon>Denitrovibrio</taxon>
    </lineage>
</organism>
<dbReference type="PANTHER" id="PTHR39515">
    <property type="entry name" value="CONSERVED PROTEIN"/>
    <property type="match status" value="1"/>
</dbReference>
<dbReference type="eggNOG" id="COG1846">
    <property type="taxonomic scope" value="Bacteria"/>
</dbReference>
<dbReference type="RefSeq" id="WP_013011363.1">
    <property type="nucleotide sequence ID" value="NC_013943.1"/>
</dbReference>
<dbReference type="OrthoDB" id="3215377at2"/>
<dbReference type="InterPro" id="IPR036390">
    <property type="entry name" value="WH_DNA-bd_sf"/>
</dbReference>
<sequence length="150" mass="16559">MDNKIGTAKSTASVLSAELRILIGKFCRKFKKESHMGDFSWSQISVLLRLEREGPGTVTALAKAEGVRPQSLGATISSLEAEGLITSSPDPEDGRQTILDITDQCRENIRSGRAAKEDWLYRAVNTALTDKEQEKLLESLDILKRVVNVK</sequence>
<dbReference type="SUPFAM" id="SSF46785">
    <property type="entry name" value="Winged helix' DNA-binding domain"/>
    <property type="match status" value="1"/>
</dbReference>
<dbReference type="Pfam" id="PF01047">
    <property type="entry name" value="MarR"/>
    <property type="match status" value="1"/>
</dbReference>
<gene>
    <name evidence="2" type="ordered locus">Dacet_2097</name>
</gene>
<dbReference type="Gene3D" id="1.10.287.100">
    <property type="match status" value="1"/>
</dbReference>
<accession>D4H269</accession>
<proteinExistence type="predicted"/>
<evidence type="ECO:0000313" key="3">
    <source>
        <dbReference type="Proteomes" id="UP000002012"/>
    </source>
</evidence>
<name>D4H269_DENA2</name>
<keyword evidence="3" id="KW-1185">Reference proteome</keyword>
<dbReference type="Proteomes" id="UP000002012">
    <property type="component" value="Chromosome"/>
</dbReference>
<dbReference type="STRING" id="522772.Dacet_2097"/>
<dbReference type="InParanoid" id="D4H269"/>